<protein>
    <submittedName>
        <fullName evidence="2">Uncharacterized protein</fullName>
    </submittedName>
</protein>
<dbReference type="EMBL" id="JADCTT010000011">
    <property type="protein sequence ID" value="KAF9746509.1"/>
    <property type="molecule type" value="Genomic_DNA"/>
</dbReference>
<gene>
    <name evidence="2" type="ORF">IM811_003414</name>
</gene>
<name>A0A8H7KAV9_BIOOC</name>
<accession>A0A8H7KAV9</accession>
<organism evidence="2 3">
    <name type="scientific">Bionectria ochroleuca</name>
    <name type="common">Gliocladium roseum</name>
    <dbReference type="NCBI Taxonomy" id="29856"/>
    <lineage>
        <taxon>Eukaryota</taxon>
        <taxon>Fungi</taxon>
        <taxon>Dikarya</taxon>
        <taxon>Ascomycota</taxon>
        <taxon>Pezizomycotina</taxon>
        <taxon>Sordariomycetes</taxon>
        <taxon>Hypocreomycetidae</taxon>
        <taxon>Hypocreales</taxon>
        <taxon>Bionectriaceae</taxon>
        <taxon>Clonostachys</taxon>
    </lineage>
</organism>
<comment type="caution">
    <text evidence="2">The sequence shown here is derived from an EMBL/GenBank/DDBJ whole genome shotgun (WGS) entry which is preliminary data.</text>
</comment>
<feature type="signal peptide" evidence="1">
    <location>
        <begin position="1"/>
        <end position="19"/>
    </location>
</feature>
<feature type="chain" id="PRO_5034254005" evidence="1">
    <location>
        <begin position="20"/>
        <end position="204"/>
    </location>
</feature>
<evidence type="ECO:0000256" key="1">
    <source>
        <dbReference type="SAM" id="SignalP"/>
    </source>
</evidence>
<dbReference type="Proteomes" id="UP000616885">
    <property type="component" value="Unassembled WGS sequence"/>
</dbReference>
<dbReference type="AlphaFoldDB" id="A0A8H7KAV9"/>
<evidence type="ECO:0000313" key="2">
    <source>
        <dbReference type="EMBL" id="KAF9746509.1"/>
    </source>
</evidence>
<proteinExistence type="predicted"/>
<keyword evidence="1" id="KW-0732">Signal</keyword>
<reference evidence="2" key="1">
    <citation type="submission" date="2020-10" db="EMBL/GenBank/DDBJ databases">
        <title>High-Quality Genome Resource of Clonostachys rosea strain S41 by Oxford Nanopore Long-Read Sequencing.</title>
        <authorList>
            <person name="Wang H."/>
        </authorList>
    </citation>
    <scope>NUCLEOTIDE SEQUENCE</scope>
    <source>
        <strain evidence="2">S41</strain>
    </source>
</reference>
<evidence type="ECO:0000313" key="3">
    <source>
        <dbReference type="Proteomes" id="UP000616885"/>
    </source>
</evidence>
<sequence>MKGLSLGWVIFSLPFLTTGSSIPYPDFDMESAQQPLMGFWEDPSSTSNFDGMSMADHVRRVQADLEEINALYNIDIAPRRYEATEGYHNSELKMLEGIDFDALDQDGKVDYIMLLRTFHNRQLNNLKLKKASREQFIIIIPFVDQLVGLLEARQDVKPLIAKDAAKTLNEITKSVIEVQAKVEGVASTSRKPLDIWPPKQLSSF</sequence>